<accession>A0A934R679</accession>
<feature type="signal peptide" evidence="2">
    <location>
        <begin position="1"/>
        <end position="17"/>
    </location>
</feature>
<dbReference type="Proteomes" id="UP000600139">
    <property type="component" value="Unassembled WGS sequence"/>
</dbReference>
<dbReference type="Gene3D" id="3.40.50.1820">
    <property type="entry name" value="alpha/beta hydrolase"/>
    <property type="match status" value="1"/>
</dbReference>
<keyword evidence="2" id="KW-0732">Signal</keyword>
<dbReference type="GO" id="GO:0005509">
    <property type="term" value="F:calcium ion binding"/>
    <property type="evidence" value="ECO:0007669"/>
    <property type="project" value="InterPro"/>
</dbReference>
<dbReference type="InterPro" id="IPR049492">
    <property type="entry name" value="BD-FAE-like_dom"/>
</dbReference>
<dbReference type="InterPro" id="IPR002048">
    <property type="entry name" value="EF_hand_dom"/>
</dbReference>
<feature type="domain" description="EF-hand" evidence="3">
    <location>
        <begin position="37"/>
        <end position="72"/>
    </location>
</feature>
<feature type="chain" id="PRO_5037645209" evidence="2">
    <location>
        <begin position="18"/>
        <end position="346"/>
    </location>
</feature>
<gene>
    <name evidence="4" type="ORF">JIN84_18970</name>
</gene>
<dbReference type="InterPro" id="IPR011992">
    <property type="entry name" value="EF-hand-dom_pair"/>
</dbReference>
<dbReference type="InterPro" id="IPR050300">
    <property type="entry name" value="GDXG_lipolytic_enzyme"/>
</dbReference>
<sequence>MRHLLFLILASSLTAHAQDDPFTTFDSDKDGRVSLAEVPEALRGHFKLLDADGDGFISLEEKNRFTKAAFATDHLKDVDYVGNGNPRQTLDLLVPKDHATNKRPLVIFIHGGAWHSGEKENGLGVIRALSSTGDYVTATINYRLSQQAPWPAQIHDCKAAIRFLRGKAEEYGIDPTKIGVMGISAGGHLVSMLGTSAGVAELEGDIGPFPKENSGVQCVVNFFGPTDFLTMSGDSMKPNPVIQLLGGEGPELKTKAKQASPVTWIDKSDAPFFTAHGTKDPLVPYSQAEEINTALKTAGVESHLITMVGGGHGFLSDDLNGRIRQFLDNHLRMQAGKFSEEAITVQ</sequence>
<evidence type="ECO:0000259" key="3">
    <source>
        <dbReference type="PROSITE" id="PS50222"/>
    </source>
</evidence>
<keyword evidence="1 4" id="KW-0378">Hydrolase</keyword>
<dbReference type="AlphaFoldDB" id="A0A934R679"/>
<dbReference type="SUPFAM" id="SSF53474">
    <property type="entry name" value="alpha/beta-Hydrolases"/>
    <property type="match status" value="1"/>
</dbReference>
<evidence type="ECO:0000313" key="4">
    <source>
        <dbReference type="EMBL" id="MBK1817709.1"/>
    </source>
</evidence>
<dbReference type="Pfam" id="PF13202">
    <property type="entry name" value="EF-hand_5"/>
    <property type="match status" value="1"/>
</dbReference>
<evidence type="ECO:0000313" key="5">
    <source>
        <dbReference type="Proteomes" id="UP000600139"/>
    </source>
</evidence>
<dbReference type="PANTHER" id="PTHR48081:SF13">
    <property type="entry name" value="ALPHA_BETA HYDROLASE"/>
    <property type="match status" value="1"/>
</dbReference>
<dbReference type="RefSeq" id="WP_200352644.1">
    <property type="nucleotide sequence ID" value="NZ_BAABHZ010000001.1"/>
</dbReference>
<dbReference type="EMBL" id="JAENIK010000012">
    <property type="protein sequence ID" value="MBK1817709.1"/>
    <property type="molecule type" value="Genomic_DNA"/>
</dbReference>
<proteinExistence type="predicted"/>
<keyword evidence="5" id="KW-1185">Reference proteome</keyword>
<organism evidence="4 5">
    <name type="scientific">Luteolibacter yonseiensis</name>
    <dbReference type="NCBI Taxonomy" id="1144680"/>
    <lineage>
        <taxon>Bacteria</taxon>
        <taxon>Pseudomonadati</taxon>
        <taxon>Verrucomicrobiota</taxon>
        <taxon>Verrucomicrobiia</taxon>
        <taxon>Verrucomicrobiales</taxon>
        <taxon>Verrucomicrobiaceae</taxon>
        <taxon>Luteolibacter</taxon>
    </lineage>
</organism>
<dbReference type="GO" id="GO:0016787">
    <property type="term" value="F:hydrolase activity"/>
    <property type="evidence" value="ECO:0007669"/>
    <property type="project" value="UniProtKB-KW"/>
</dbReference>
<dbReference type="SUPFAM" id="SSF47473">
    <property type="entry name" value="EF-hand"/>
    <property type="match status" value="1"/>
</dbReference>
<dbReference type="PANTHER" id="PTHR48081">
    <property type="entry name" value="AB HYDROLASE SUPERFAMILY PROTEIN C4A8.06C"/>
    <property type="match status" value="1"/>
</dbReference>
<dbReference type="PROSITE" id="PS50222">
    <property type="entry name" value="EF_HAND_2"/>
    <property type="match status" value="1"/>
</dbReference>
<name>A0A934R679_9BACT</name>
<dbReference type="Gene3D" id="1.10.238.10">
    <property type="entry name" value="EF-hand"/>
    <property type="match status" value="1"/>
</dbReference>
<reference evidence="4" key="1">
    <citation type="submission" date="2021-01" db="EMBL/GenBank/DDBJ databases">
        <title>Modified the classification status of verrucomicrobia.</title>
        <authorList>
            <person name="Feng X."/>
        </authorList>
    </citation>
    <scope>NUCLEOTIDE SEQUENCE</scope>
    <source>
        <strain evidence="4">JCM 18052</strain>
    </source>
</reference>
<protein>
    <submittedName>
        <fullName evidence="4">Alpha/beta hydrolase fold domain-containing protein</fullName>
    </submittedName>
</protein>
<dbReference type="InterPro" id="IPR029058">
    <property type="entry name" value="AB_hydrolase_fold"/>
</dbReference>
<comment type="caution">
    <text evidence="4">The sequence shown here is derived from an EMBL/GenBank/DDBJ whole genome shotgun (WGS) entry which is preliminary data.</text>
</comment>
<dbReference type="Pfam" id="PF20434">
    <property type="entry name" value="BD-FAE"/>
    <property type="match status" value="1"/>
</dbReference>
<evidence type="ECO:0000256" key="2">
    <source>
        <dbReference type="SAM" id="SignalP"/>
    </source>
</evidence>
<evidence type="ECO:0000256" key="1">
    <source>
        <dbReference type="ARBA" id="ARBA00022801"/>
    </source>
</evidence>